<evidence type="ECO:0000313" key="2">
    <source>
        <dbReference type="EMBL" id="PIP22706.1"/>
    </source>
</evidence>
<feature type="transmembrane region" description="Helical" evidence="1">
    <location>
        <begin position="6"/>
        <end position="24"/>
    </location>
</feature>
<gene>
    <name evidence="2" type="ORF">COX37_02540</name>
</gene>
<protein>
    <submittedName>
        <fullName evidence="2">Uncharacterized protein</fullName>
    </submittedName>
</protein>
<proteinExistence type="predicted"/>
<dbReference type="Proteomes" id="UP000229976">
    <property type="component" value="Unassembled WGS sequence"/>
</dbReference>
<keyword evidence="1" id="KW-1133">Transmembrane helix</keyword>
<name>A0A2G9YTY9_9BACT</name>
<dbReference type="AlphaFoldDB" id="A0A2G9YTY9"/>
<keyword evidence="1" id="KW-0472">Membrane</keyword>
<reference evidence="2 3" key="1">
    <citation type="submission" date="2017-09" db="EMBL/GenBank/DDBJ databases">
        <title>Depth-based differentiation of microbial function through sediment-hosted aquifers and enrichment of novel symbionts in the deep terrestrial subsurface.</title>
        <authorList>
            <person name="Probst A.J."/>
            <person name="Ladd B."/>
            <person name="Jarett J.K."/>
            <person name="Geller-Mcgrath D.E."/>
            <person name="Sieber C.M."/>
            <person name="Emerson J.B."/>
            <person name="Anantharaman K."/>
            <person name="Thomas B.C."/>
            <person name="Malmstrom R."/>
            <person name="Stieglmeier M."/>
            <person name="Klingl A."/>
            <person name="Woyke T."/>
            <person name="Ryan C.M."/>
            <person name="Banfield J.F."/>
        </authorList>
    </citation>
    <scope>NUCLEOTIDE SEQUENCE [LARGE SCALE GENOMIC DNA]</scope>
    <source>
        <strain evidence="2">CG23_combo_of_CG06-09_8_20_14_all_39_17</strain>
    </source>
</reference>
<keyword evidence="1" id="KW-0812">Transmembrane</keyword>
<sequence length="113" mass="12646">MSYETIIALIAMGAGFLGASIIFFKKIPALASLPEVAEAGSAKSHWSESIIASGKKHQEKIIKTAVSGMKSVRSMKSITEVKASEWIKNLQKRTKKEKKKDNYWDEIRKSFKK</sequence>
<evidence type="ECO:0000313" key="3">
    <source>
        <dbReference type="Proteomes" id="UP000229976"/>
    </source>
</evidence>
<comment type="caution">
    <text evidence="2">The sequence shown here is derived from an EMBL/GenBank/DDBJ whole genome shotgun (WGS) entry which is preliminary data.</text>
</comment>
<accession>A0A2G9YTY9</accession>
<dbReference type="EMBL" id="PCRO01000033">
    <property type="protein sequence ID" value="PIP22706.1"/>
    <property type="molecule type" value="Genomic_DNA"/>
</dbReference>
<evidence type="ECO:0000256" key="1">
    <source>
        <dbReference type="SAM" id="Phobius"/>
    </source>
</evidence>
<organism evidence="2 3">
    <name type="scientific">Candidatus Nealsonbacteria bacterium CG23_combo_of_CG06-09_8_20_14_all_39_17</name>
    <dbReference type="NCBI Taxonomy" id="1974722"/>
    <lineage>
        <taxon>Bacteria</taxon>
        <taxon>Candidatus Nealsoniibacteriota</taxon>
    </lineage>
</organism>